<proteinExistence type="predicted"/>
<evidence type="ECO:0000259" key="2">
    <source>
        <dbReference type="Pfam" id="PF13902"/>
    </source>
</evidence>
<dbReference type="PANTHER" id="PTHR32019:SF2">
    <property type="entry name" value="R3H DOMAIN-CONTAINING PROTEIN 4"/>
    <property type="match status" value="1"/>
</dbReference>
<sequence>MGVIKGRKGIPITAPNDDGTAPEIIEQFATLDSGITTDDGGSEIEPEIHNDGVHSGRIRLFASRRSHLRRQNIRSRHPAIPANTAPPPKVSTNGSKKFRRYENQLELLKECDENEAQEVSIEDLITGTNTARAFTKILKHSSMLELWNKYMEPIPEDKENSKYGKRSDGKGPSTSGTNNGVAEFNPDDAFQGICRNLRSLLKQRHFPLGMMESLEEDLIAFFMTRPQETFESTPLDAFRRGMIHAVSQYNSLRSHSVKCAEKHNEKSKKVRVHPSEQPFTPPPVRLVEYIENKYHAPPKPLVLPKPGISHL</sequence>
<accession>A0A8J2PN36</accession>
<feature type="compositionally biased region" description="Basic and acidic residues" evidence="1">
    <location>
        <begin position="155"/>
        <end position="169"/>
    </location>
</feature>
<comment type="caution">
    <text evidence="3">The sequence shown here is derived from an EMBL/GenBank/DDBJ whole genome shotgun (WGS) entry which is preliminary data.</text>
</comment>
<dbReference type="CDD" id="cd02325">
    <property type="entry name" value="R3H"/>
    <property type="match status" value="1"/>
</dbReference>
<dbReference type="PANTHER" id="PTHR32019">
    <property type="entry name" value="R3H DOMAIN-CONTAINING PROTEIN 4"/>
    <property type="match status" value="1"/>
</dbReference>
<dbReference type="EMBL" id="CAJVCH010552830">
    <property type="protein sequence ID" value="CAG7829770.1"/>
    <property type="molecule type" value="Genomic_DNA"/>
</dbReference>
<name>A0A8J2PN36_9HEXA</name>
<evidence type="ECO:0000256" key="1">
    <source>
        <dbReference type="SAM" id="MobiDB-lite"/>
    </source>
</evidence>
<organism evidence="3 4">
    <name type="scientific">Allacma fusca</name>
    <dbReference type="NCBI Taxonomy" id="39272"/>
    <lineage>
        <taxon>Eukaryota</taxon>
        <taxon>Metazoa</taxon>
        <taxon>Ecdysozoa</taxon>
        <taxon>Arthropoda</taxon>
        <taxon>Hexapoda</taxon>
        <taxon>Collembola</taxon>
        <taxon>Symphypleona</taxon>
        <taxon>Sminthuridae</taxon>
        <taxon>Allacma</taxon>
    </lineage>
</organism>
<feature type="domain" description="R3H-associated N-terminal" evidence="2">
    <location>
        <begin position="93"/>
        <end position="202"/>
    </location>
</feature>
<keyword evidence="4" id="KW-1185">Reference proteome</keyword>
<protein>
    <recommendedName>
        <fullName evidence="2">R3H-associated N-terminal domain-containing protein</fullName>
    </recommendedName>
</protein>
<dbReference type="AlphaFoldDB" id="A0A8J2PN36"/>
<dbReference type="InterPro" id="IPR039629">
    <property type="entry name" value="R3HDM4"/>
</dbReference>
<dbReference type="Proteomes" id="UP000708208">
    <property type="component" value="Unassembled WGS sequence"/>
</dbReference>
<gene>
    <name evidence="3" type="ORF">AFUS01_LOCUS39614</name>
</gene>
<dbReference type="OrthoDB" id="75169at2759"/>
<reference evidence="3" key="1">
    <citation type="submission" date="2021-06" db="EMBL/GenBank/DDBJ databases">
        <authorList>
            <person name="Hodson N. C."/>
            <person name="Mongue J. A."/>
            <person name="Jaron S. K."/>
        </authorList>
    </citation>
    <scope>NUCLEOTIDE SEQUENCE</scope>
</reference>
<dbReference type="InterPro" id="IPR025952">
    <property type="entry name" value="R3H-assoc_dom"/>
</dbReference>
<evidence type="ECO:0000313" key="4">
    <source>
        <dbReference type="Proteomes" id="UP000708208"/>
    </source>
</evidence>
<evidence type="ECO:0000313" key="3">
    <source>
        <dbReference type="EMBL" id="CAG7829770.1"/>
    </source>
</evidence>
<feature type="region of interest" description="Disordered" evidence="1">
    <location>
        <begin position="155"/>
        <end position="183"/>
    </location>
</feature>
<dbReference type="Pfam" id="PF13902">
    <property type="entry name" value="R3H-assoc"/>
    <property type="match status" value="1"/>
</dbReference>